<dbReference type="Pfam" id="PF07992">
    <property type="entry name" value="Pyr_redox_2"/>
    <property type="match status" value="1"/>
</dbReference>
<sequence>MSKCVIIGAGQAGRRAAESLRERSPDARICIIGGEAHLPYDRPSLSKQALLSEKNERHVFIRDADFYASARIEVRTGVRAASIDRSAKTVALEDGTQITYDRLLLATGSRVRTLDGGPVHYLRTLDDARALRAKLTPGARVAIVGGGFVGLEVAASASALGCAVTLMEPSERVLKRSMPPLVSEYVARLHARNGVDLQMHRKVLEVREHDGVLVVETSAGSFTADLVVAGIGVVPETELAQQADITVDDGIVVDEHCRTSDPDIFAAGEVTRHFVPFLGRAARVESWQVAEKQPAVAAANMLGAPETYSEVPWLWSDQFDCNIQTLGYFDSAHRIIVRGDVAGPAMTVLGVDEAGNLRAATTVNNGRDMAALTRLTRGGPLDLTKLADASVPLRSLIRR</sequence>
<comment type="caution">
    <text evidence="7">The sequence shown here is derived from an EMBL/GenBank/DDBJ whole genome shotgun (WGS) entry which is preliminary data.</text>
</comment>
<evidence type="ECO:0000313" key="7">
    <source>
        <dbReference type="EMBL" id="CAG4909550.1"/>
    </source>
</evidence>
<protein>
    <submittedName>
        <fullName evidence="7">Anthranilate 1,2-dioxygenase system ferredoxin--NAD(+) reductase component</fullName>
        <ecNumber evidence="7">1.18.1.3</ecNumber>
    </submittedName>
</protein>
<dbReference type="GO" id="GO:0008860">
    <property type="term" value="F:ferredoxin-NAD+ reductase activity"/>
    <property type="evidence" value="ECO:0007669"/>
    <property type="project" value="UniProtKB-EC"/>
</dbReference>
<organism evidence="7 8">
    <name type="scientific">Paraburkholderia gardini</name>
    <dbReference type="NCBI Taxonomy" id="2823469"/>
    <lineage>
        <taxon>Bacteria</taxon>
        <taxon>Pseudomonadati</taxon>
        <taxon>Pseudomonadota</taxon>
        <taxon>Betaproteobacteria</taxon>
        <taxon>Burkholderiales</taxon>
        <taxon>Burkholderiaceae</taxon>
        <taxon>Paraburkholderia</taxon>
    </lineage>
</organism>
<dbReference type="InterPro" id="IPR023753">
    <property type="entry name" value="FAD/NAD-binding_dom"/>
</dbReference>
<dbReference type="SUPFAM" id="SSF55424">
    <property type="entry name" value="FAD/NAD-linked reductases, dimerisation (C-terminal) domain"/>
    <property type="match status" value="1"/>
</dbReference>
<dbReference type="PANTHER" id="PTHR43557:SF2">
    <property type="entry name" value="RIESKE DOMAIN-CONTAINING PROTEIN-RELATED"/>
    <property type="match status" value="1"/>
</dbReference>
<dbReference type="Pfam" id="PF14759">
    <property type="entry name" value="Reductase_C"/>
    <property type="match status" value="1"/>
</dbReference>
<comment type="cofactor">
    <cofactor evidence="1">
        <name>FAD</name>
        <dbReference type="ChEBI" id="CHEBI:57692"/>
    </cofactor>
</comment>
<dbReference type="InterPro" id="IPR028202">
    <property type="entry name" value="Reductase_C"/>
</dbReference>
<dbReference type="SUPFAM" id="SSF51905">
    <property type="entry name" value="FAD/NAD(P)-binding domain"/>
    <property type="match status" value="1"/>
</dbReference>
<keyword evidence="3" id="KW-0274">FAD</keyword>
<evidence type="ECO:0000259" key="6">
    <source>
        <dbReference type="Pfam" id="PF14759"/>
    </source>
</evidence>
<name>A0ABN7QQK0_9BURK</name>
<dbReference type="EMBL" id="CAJQYY010000021">
    <property type="protein sequence ID" value="CAG4909550.1"/>
    <property type="molecule type" value="Genomic_DNA"/>
</dbReference>
<proteinExistence type="predicted"/>
<dbReference type="InterPro" id="IPR050446">
    <property type="entry name" value="FAD-oxidoreductase/Apoptosis"/>
</dbReference>
<dbReference type="EC" id="1.18.1.3" evidence="7"/>
<keyword evidence="8" id="KW-1185">Reference proteome</keyword>
<keyword evidence="4 7" id="KW-0560">Oxidoreductase</keyword>
<evidence type="ECO:0000256" key="3">
    <source>
        <dbReference type="ARBA" id="ARBA00022827"/>
    </source>
</evidence>
<evidence type="ECO:0000313" key="8">
    <source>
        <dbReference type="Proteomes" id="UP000789752"/>
    </source>
</evidence>
<evidence type="ECO:0000256" key="1">
    <source>
        <dbReference type="ARBA" id="ARBA00001974"/>
    </source>
</evidence>
<dbReference type="PRINTS" id="PR00368">
    <property type="entry name" value="FADPNR"/>
</dbReference>
<gene>
    <name evidence="7" type="primary">andAa</name>
    <name evidence="7" type="ORF">R54767_03610</name>
</gene>
<keyword evidence="2" id="KW-0285">Flavoprotein</keyword>
<accession>A0ABN7QQK0</accession>
<dbReference type="Gene3D" id="3.30.390.30">
    <property type="match status" value="1"/>
</dbReference>
<dbReference type="InterPro" id="IPR036188">
    <property type="entry name" value="FAD/NAD-bd_sf"/>
</dbReference>
<evidence type="ECO:0000259" key="5">
    <source>
        <dbReference type="Pfam" id="PF07992"/>
    </source>
</evidence>
<dbReference type="PRINTS" id="PR00469">
    <property type="entry name" value="PNDRDTASEII"/>
</dbReference>
<dbReference type="Gene3D" id="3.50.50.60">
    <property type="entry name" value="FAD/NAD(P)-binding domain"/>
    <property type="match status" value="2"/>
</dbReference>
<dbReference type="RefSeq" id="WP_228980672.1">
    <property type="nucleotide sequence ID" value="NZ_CAJQYY010000021.1"/>
</dbReference>
<feature type="domain" description="Reductase C-terminal" evidence="6">
    <location>
        <begin position="313"/>
        <end position="396"/>
    </location>
</feature>
<dbReference type="Proteomes" id="UP000789752">
    <property type="component" value="Unassembled WGS sequence"/>
</dbReference>
<feature type="domain" description="FAD/NAD(P)-binding" evidence="5">
    <location>
        <begin position="3"/>
        <end position="293"/>
    </location>
</feature>
<dbReference type="InterPro" id="IPR016156">
    <property type="entry name" value="FAD/NAD-linked_Rdtase_dimer_sf"/>
</dbReference>
<reference evidence="7 8" key="1">
    <citation type="submission" date="2021-04" db="EMBL/GenBank/DDBJ databases">
        <authorList>
            <person name="Vanwijnsberghe S."/>
        </authorList>
    </citation>
    <scope>NUCLEOTIDE SEQUENCE [LARGE SCALE GENOMIC DNA]</scope>
    <source>
        <strain evidence="7 8">LMG 32171</strain>
    </source>
</reference>
<evidence type="ECO:0000256" key="2">
    <source>
        <dbReference type="ARBA" id="ARBA00022630"/>
    </source>
</evidence>
<evidence type="ECO:0000256" key="4">
    <source>
        <dbReference type="ARBA" id="ARBA00023002"/>
    </source>
</evidence>
<dbReference type="PANTHER" id="PTHR43557">
    <property type="entry name" value="APOPTOSIS-INDUCING FACTOR 1"/>
    <property type="match status" value="1"/>
</dbReference>